<dbReference type="Pfam" id="PF09362">
    <property type="entry name" value="DUF1996"/>
    <property type="match status" value="1"/>
</dbReference>
<dbReference type="PANTHER" id="PTHR43662">
    <property type="match status" value="1"/>
</dbReference>
<reference evidence="2" key="1">
    <citation type="journal article" date="2023" name="Mol. Phylogenet. Evol.">
        <title>Genome-scale phylogeny and comparative genomics of the fungal order Sordariales.</title>
        <authorList>
            <person name="Hensen N."/>
            <person name="Bonometti L."/>
            <person name="Westerberg I."/>
            <person name="Brannstrom I.O."/>
            <person name="Guillou S."/>
            <person name="Cros-Aarteil S."/>
            <person name="Calhoun S."/>
            <person name="Haridas S."/>
            <person name="Kuo A."/>
            <person name="Mondo S."/>
            <person name="Pangilinan J."/>
            <person name="Riley R."/>
            <person name="LaButti K."/>
            <person name="Andreopoulos B."/>
            <person name="Lipzen A."/>
            <person name="Chen C."/>
            <person name="Yan M."/>
            <person name="Daum C."/>
            <person name="Ng V."/>
            <person name="Clum A."/>
            <person name="Steindorff A."/>
            <person name="Ohm R.A."/>
            <person name="Martin F."/>
            <person name="Silar P."/>
            <person name="Natvig D.O."/>
            <person name="Lalanne C."/>
            <person name="Gautier V."/>
            <person name="Ament-Velasquez S.L."/>
            <person name="Kruys A."/>
            <person name="Hutchinson M.I."/>
            <person name="Powell A.J."/>
            <person name="Barry K."/>
            <person name="Miller A.N."/>
            <person name="Grigoriev I.V."/>
            <person name="Debuchy R."/>
            <person name="Gladieux P."/>
            <person name="Hiltunen Thoren M."/>
            <person name="Johannesson H."/>
        </authorList>
    </citation>
    <scope>NUCLEOTIDE SEQUENCE</scope>
    <source>
        <strain evidence="2">CBS 118394</strain>
    </source>
</reference>
<comment type="caution">
    <text evidence="2">The sequence shown here is derived from an EMBL/GenBank/DDBJ whole genome shotgun (WGS) entry which is preliminary data.</text>
</comment>
<proteinExistence type="predicted"/>
<dbReference type="InterPro" id="IPR018535">
    <property type="entry name" value="DUF1996"/>
</dbReference>
<dbReference type="Proteomes" id="UP001283341">
    <property type="component" value="Unassembled WGS sequence"/>
</dbReference>
<dbReference type="PANTHER" id="PTHR43662:SF6">
    <property type="entry name" value="DUF1996 DOMAIN-CONTAINING PROTEIN"/>
    <property type="match status" value="1"/>
</dbReference>
<gene>
    <name evidence="2" type="ORF">B0H66DRAFT_592274</name>
</gene>
<reference evidence="2" key="2">
    <citation type="submission" date="2023-06" db="EMBL/GenBank/DDBJ databases">
        <authorList>
            <consortium name="Lawrence Berkeley National Laboratory"/>
            <person name="Haridas S."/>
            <person name="Hensen N."/>
            <person name="Bonometti L."/>
            <person name="Westerberg I."/>
            <person name="Brannstrom I.O."/>
            <person name="Guillou S."/>
            <person name="Cros-Aarteil S."/>
            <person name="Calhoun S."/>
            <person name="Kuo A."/>
            <person name="Mondo S."/>
            <person name="Pangilinan J."/>
            <person name="Riley R."/>
            <person name="Labutti K."/>
            <person name="Andreopoulos B."/>
            <person name="Lipzen A."/>
            <person name="Chen C."/>
            <person name="Yanf M."/>
            <person name="Daum C."/>
            <person name="Ng V."/>
            <person name="Clum A."/>
            <person name="Steindorff A."/>
            <person name="Ohm R."/>
            <person name="Martin F."/>
            <person name="Silar P."/>
            <person name="Natvig D."/>
            <person name="Lalanne C."/>
            <person name="Gautier V."/>
            <person name="Ament-Velasquez S.L."/>
            <person name="Kruys A."/>
            <person name="Hutchinson M.I."/>
            <person name="Powell A.J."/>
            <person name="Barry K."/>
            <person name="Miller A.N."/>
            <person name="Grigoriev I.V."/>
            <person name="Debuchy R."/>
            <person name="Gladieux P."/>
            <person name="Thoren M.H."/>
            <person name="Johannesson H."/>
        </authorList>
    </citation>
    <scope>NUCLEOTIDE SEQUENCE</scope>
    <source>
        <strain evidence="2">CBS 118394</strain>
    </source>
</reference>
<evidence type="ECO:0000313" key="3">
    <source>
        <dbReference type="Proteomes" id="UP001283341"/>
    </source>
</evidence>
<accession>A0AAE0I002</accession>
<organism evidence="2 3">
    <name type="scientific">Apodospora peruviana</name>
    <dbReference type="NCBI Taxonomy" id="516989"/>
    <lineage>
        <taxon>Eukaryota</taxon>
        <taxon>Fungi</taxon>
        <taxon>Dikarya</taxon>
        <taxon>Ascomycota</taxon>
        <taxon>Pezizomycotina</taxon>
        <taxon>Sordariomycetes</taxon>
        <taxon>Sordariomycetidae</taxon>
        <taxon>Sordariales</taxon>
        <taxon>Lasiosphaeriaceae</taxon>
        <taxon>Apodospora</taxon>
    </lineage>
</organism>
<sequence length="389" mass="42764">MLWSALLLAAVAEAQNLNGLNHLRFGCSQITVQRLDPLVNPGEFPTPHMHQVVGGNAFNASMPSTDISSIATCTTCGPAEDFSNYWTANVYFQARNGSYKRVPQVPNRFLFNDKFTTQIAGGIVVYYIAPKKNTVTAFKPGFRMFVGDPMRQKSLYKMQSCFRCYSGPNFGGDDMAPCSDSKLDFESFPPRPCPGGIRSNILYPTCWDGKNLDSPNHKDHVAYPTAGPSNFLSTGNCPSTHPVKIPQLMLEVVWDTTKFNNKADWPADGSQPFVLSTGDKTGYGQHGDYVFGWKGDALQRAMDANGCFSATCGNLKSQDIATANKCGVKTVVKEDVDGWFDKLPGTPMAGNLPQSCCNNQERLLLALPEIYRVAPCIRRALQHFVSLRP</sequence>
<evidence type="ECO:0000313" key="2">
    <source>
        <dbReference type="EMBL" id="KAK3316028.1"/>
    </source>
</evidence>
<keyword evidence="3" id="KW-1185">Reference proteome</keyword>
<evidence type="ECO:0000259" key="1">
    <source>
        <dbReference type="Pfam" id="PF09362"/>
    </source>
</evidence>
<name>A0AAE0I002_9PEZI</name>
<dbReference type="AlphaFoldDB" id="A0AAE0I002"/>
<protein>
    <recommendedName>
        <fullName evidence="1">DUF1996 domain-containing protein</fullName>
    </recommendedName>
</protein>
<feature type="domain" description="DUF1996" evidence="1">
    <location>
        <begin position="36"/>
        <end position="293"/>
    </location>
</feature>
<dbReference type="EMBL" id="JAUEDM010000005">
    <property type="protein sequence ID" value="KAK3316028.1"/>
    <property type="molecule type" value="Genomic_DNA"/>
</dbReference>